<dbReference type="PANTHER" id="PTHR33529">
    <property type="entry name" value="SLR0882 PROTEIN-RELATED"/>
    <property type="match status" value="1"/>
</dbReference>
<comment type="similarity">
    <text evidence="3">Belongs to the LptF/LptG family.</text>
</comment>
<dbReference type="PANTHER" id="PTHR33529:SF7">
    <property type="entry name" value="LIPOPOLYSACCHARIDE EXPORT SYSTEM PERMEASE PROTEIN LPTF"/>
    <property type="match status" value="1"/>
</dbReference>
<dbReference type="AlphaFoldDB" id="A0A432XUV1"/>
<comment type="subcellular location">
    <subcellularLocation>
        <location evidence="2">Cell inner membrane</location>
        <topology evidence="2">Multi-pass membrane protein</topology>
    </subcellularLocation>
</comment>
<evidence type="ECO:0000313" key="13">
    <source>
        <dbReference type="EMBL" id="RUO52518.1"/>
    </source>
</evidence>
<keyword evidence="9 12" id="KW-1133">Transmembrane helix</keyword>
<comment type="function">
    <text evidence="1">Part of the ABC transporter complex LptBFG involved in the translocation of lipopolysaccharide (LPS) from the inner membrane to the outer membrane.</text>
</comment>
<gene>
    <name evidence="13" type="primary">lptF</name>
    <name evidence="13" type="ORF">CWE25_09320</name>
</gene>
<comment type="subunit">
    <text evidence="11">Component of the lipopolysaccharide transport and assembly complex. The LptBFG transporter is composed of two ATP-binding proteins (LptB) and two transmembrane proteins (LptF and LptG).</text>
</comment>
<proteinExistence type="inferred from homology"/>
<dbReference type="Pfam" id="PF03739">
    <property type="entry name" value="LptF_LptG"/>
    <property type="match status" value="1"/>
</dbReference>
<keyword evidence="10 12" id="KW-0472">Membrane</keyword>
<keyword evidence="7" id="KW-0997">Cell inner membrane</keyword>
<feature type="transmembrane region" description="Helical" evidence="12">
    <location>
        <begin position="12"/>
        <end position="32"/>
    </location>
</feature>
<dbReference type="Proteomes" id="UP000287330">
    <property type="component" value="Unassembled WGS sequence"/>
</dbReference>
<dbReference type="GO" id="GO:0055085">
    <property type="term" value="P:transmembrane transport"/>
    <property type="evidence" value="ECO:0007669"/>
    <property type="project" value="InterPro"/>
</dbReference>
<comment type="caution">
    <text evidence="13">The sequence shown here is derived from an EMBL/GenBank/DDBJ whole genome shotgun (WGS) entry which is preliminary data.</text>
</comment>
<evidence type="ECO:0000313" key="14">
    <source>
        <dbReference type="Proteomes" id="UP000287330"/>
    </source>
</evidence>
<dbReference type="GO" id="GO:0043190">
    <property type="term" value="C:ATP-binding cassette (ABC) transporter complex"/>
    <property type="evidence" value="ECO:0007669"/>
    <property type="project" value="InterPro"/>
</dbReference>
<keyword evidence="5" id="KW-0813">Transport</keyword>
<evidence type="ECO:0000256" key="9">
    <source>
        <dbReference type="ARBA" id="ARBA00022989"/>
    </source>
</evidence>
<organism evidence="13 14">
    <name type="scientific">Idiomarina fontislapidosi</name>
    <dbReference type="NCBI Taxonomy" id="263723"/>
    <lineage>
        <taxon>Bacteria</taxon>
        <taxon>Pseudomonadati</taxon>
        <taxon>Pseudomonadota</taxon>
        <taxon>Gammaproteobacteria</taxon>
        <taxon>Alteromonadales</taxon>
        <taxon>Idiomarinaceae</taxon>
        <taxon>Idiomarina</taxon>
    </lineage>
</organism>
<feature type="transmembrane region" description="Helical" evidence="12">
    <location>
        <begin position="329"/>
        <end position="347"/>
    </location>
</feature>
<evidence type="ECO:0000256" key="6">
    <source>
        <dbReference type="ARBA" id="ARBA00022475"/>
    </source>
</evidence>
<dbReference type="EMBL" id="PIPV01000007">
    <property type="protein sequence ID" value="RUO52518.1"/>
    <property type="molecule type" value="Genomic_DNA"/>
</dbReference>
<dbReference type="NCBIfam" id="TIGR04407">
    <property type="entry name" value="LptF_YjgP"/>
    <property type="match status" value="1"/>
</dbReference>
<dbReference type="InterPro" id="IPR030922">
    <property type="entry name" value="LptF"/>
</dbReference>
<dbReference type="GO" id="GO:0015920">
    <property type="term" value="P:lipopolysaccharide transport"/>
    <property type="evidence" value="ECO:0007669"/>
    <property type="project" value="TreeGrafter"/>
</dbReference>
<keyword evidence="6" id="KW-1003">Cell membrane</keyword>
<feature type="transmembrane region" description="Helical" evidence="12">
    <location>
        <begin position="52"/>
        <end position="76"/>
    </location>
</feature>
<keyword evidence="8 12" id="KW-0812">Transmembrane</keyword>
<dbReference type="OrthoDB" id="9778062at2"/>
<evidence type="ECO:0000256" key="1">
    <source>
        <dbReference type="ARBA" id="ARBA00002265"/>
    </source>
</evidence>
<evidence type="ECO:0000256" key="4">
    <source>
        <dbReference type="ARBA" id="ARBA00014213"/>
    </source>
</evidence>
<feature type="transmembrane region" description="Helical" evidence="12">
    <location>
        <begin position="97"/>
        <end position="121"/>
    </location>
</feature>
<reference evidence="14" key="1">
    <citation type="journal article" date="2018" name="Front. Microbiol.">
        <title>Genome-Based Analysis Reveals the Taxonomy and Diversity of the Family Idiomarinaceae.</title>
        <authorList>
            <person name="Liu Y."/>
            <person name="Lai Q."/>
            <person name="Shao Z."/>
        </authorList>
    </citation>
    <scope>NUCLEOTIDE SEQUENCE [LARGE SCALE GENOMIC DNA]</scope>
    <source>
        <strain evidence="14">F23</strain>
    </source>
</reference>
<dbReference type="InterPro" id="IPR005495">
    <property type="entry name" value="LptG/LptF_permease"/>
</dbReference>
<evidence type="ECO:0000256" key="3">
    <source>
        <dbReference type="ARBA" id="ARBA00007725"/>
    </source>
</evidence>
<evidence type="ECO:0000256" key="12">
    <source>
        <dbReference type="SAM" id="Phobius"/>
    </source>
</evidence>
<accession>A0A432XUV1</accession>
<name>A0A432XUV1_9GAMM</name>
<protein>
    <recommendedName>
        <fullName evidence="4">Lipopolysaccharide export system permease protein LptF</fullName>
    </recommendedName>
</protein>
<dbReference type="RefSeq" id="WP_110575047.1">
    <property type="nucleotide sequence ID" value="NZ_PIPV01000007.1"/>
</dbReference>
<evidence type="ECO:0000256" key="11">
    <source>
        <dbReference type="ARBA" id="ARBA00026081"/>
    </source>
</evidence>
<evidence type="ECO:0000256" key="5">
    <source>
        <dbReference type="ARBA" id="ARBA00022448"/>
    </source>
</evidence>
<feature type="transmembrane region" description="Helical" evidence="12">
    <location>
        <begin position="267"/>
        <end position="285"/>
    </location>
</feature>
<evidence type="ECO:0000256" key="10">
    <source>
        <dbReference type="ARBA" id="ARBA00023136"/>
    </source>
</evidence>
<evidence type="ECO:0000256" key="8">
    <source>
        <dbReference type="ARBA" id="ARBA00022692"/>
    </source>
</evidence>
<evidence type="ECO:0000256" key="2">
    <source>
        <dbReference type="ARBA" id="ARBA00004429"/>
    </source>
</evidence>
<evidence type="ECO:0000256" key="7">
    <source>
        <dbReference type="ARBA" id="ARBA00022519"/>
    </source>
</evidence>
<feature type="transmembrane region" description="Helical" evidence="12">
    <location>
        <begin position="297"/>
        <end position="317"/>
    </location>
</feature>
<keyword evidence="14" id="KW-1185">Reference proteome</keyword>
<sequence>MRIFKYLIAETLKSQIAVLVVLMTIFVSQKFVRVLSDASEGDIPSSIIFQLLSLNLPALLALIIPLSLFLGILLAHGRIYADNEMTVLHACGVSEWYVTRVTLVAAFLLALVTAALTMYVVPWSLEQEQKIEDKARADSGLTALIPGRFQQSSNGKAVIFIQSQNDQGDLQNVFVAQHQAEQGQIRSGSVVVSNSGEVSTESSGSQWLELRDGKRFAGDGEHYQLMSFEQYRLQIKEQPVDEQLRDLEAYTITELWQENSTAAAAELQWRIAIPLAMPLLTLIAVPLSRVNPRQGKFARMAPAILIYLGYFLVLMAAKSAVRDGVIPSYIGLWWIHVALLVFGIALLSRARPVGLKFWAHLMFWRQRSRGV</sequence>